<protein>
    <submittedName>
        <fullName evidence="2">Uncharacterized protein</fullName>
    </submittedName>
</protein>
<dbReference type="EMBL" id="CP022202">
    <property type="protein sequence ID" value="AXA63948.1"/>
    <property type="molecule type" value="Genomic_DNA"/>
</dbReference>
<dbReference type="AlphaFoldDB" id="A0A2Z4ZKZ7"/>
<organism evidence="2 3">
    <name type="scientific">Pseudomonas thivervalensis</name>
    <dbReference type="NCBI Taxonomy" id="86265"/>
    <lineage>
        <taxon>Bacteria</taxon>
        <taxon>Pseudomonadati</taxon>
        <taxon>Pseudomonadota</taxon>
        <taxon>Gammaproteobacteria</taxon>
        <taxon>Pseudomonadales</taxon>
        <taxon>Pseudomonadaceae</taxon>
        <taxon>Pseudomonas</taxon>
    </lineage>
</organism>
<evidence type="ECO:0000256" key="1">
    <source>
        <dbReference type="SAM" id="MobiDB-lite"/>
    </source>
</evidence>
<evidence type="ECO:0000313" key="3">
    <source>
        <dbReference type="Proteomes" id="UP000251666"/>
    </source>
</evidence>
<dbReference type="KEGG" id="pthv:CE140_29045"/>
<reference evidence="3" key="1">
    <citation type="journal article" date="2021" name="Front. Microbiol.">
        <title>Genomic Analysis of the 1-Aminocyclopropane-1-Carboxylate Deaminase-Producing Pseudomonas thivervalensis SC5 Reveals Its Multifaceted Roles in Soil and in Beneficial Interactions With Plants.</title>
        <authorList>
            <person name="Nascimento F.X."/>
            <person name="Uron P."/>
            <person name="Glick B.R."/>
            <person name="Giachini A."/>
            <person name="Rossi M.J."/>
        </authorList>
    </citation>
    <scope>NUCLEOTIDE SEQUENCE [LARGE SCALE GENOMIC DNA]</scope>
    <source>
        <strain evidence="3">PLM3</strain>
    </source>
</reference>
<accession>A0A2Z4ZKZ7</accession>
<evidence type="ECO:0000313" key="2">
    <source>
        <dbReference type="EMBL" id="AXA63948.1"/>
    </source>
</evidence>
<name>A0A2Z4ZKZ7_9PSED</name>
<dbReference type="RefSeq" id="WP_208666090.1">
    <property type="nucleotide sequence ID" value="NZ_CP022201.1"/>
</dbReference>
<proteinExistence type="predicted"/>
<dbReference type="Proteomes" id="UP000251666">
    <property type="component" value="Chromosome"/>
</dbReference>
<feature type="region of interest" description="Disordered" evidence="1">
    <location>
        <begin position="247"/>
        <end position="285"/>
    </location>
</feature>
<sequence>MRKDKGRTPRENEVQTAIVASLQAYCRDNEIRCSVLEYYANQQGDSLRKVCADFLATLDDSTLLLAETKVHASGELLAFDDEQLIEYLQFESAGFPIAYVYNTVDTLAYYRKPQPTDFPTLTLGSVNRSVPSLLPDRYPDYPKHTTLLDWLESIPTGGDQTTRFARIFAAIRAEAILSNGLMMLIYGTKGVKVFDEPDPRKLKSLIHSLGRGIAGKFLSPGQQRRIEYFLQEEALAFSSWFRPVGPNARQTGPMLPGSGDPISPNEDPDPDDDDRPKSRSVYPKF</sequence>
<gene>
    <name evidence="2" type="ORF">CEQ51_29040</name>
</gene>
<keyword evidence="3" id="KW-1185">Reference proteome</keyword>